<sequence>MRLTLNDLHMNQFKMQGLPIPELVDKLLEFNIGEHGRLIYLQNHLLEGKPIYDSDKRFLQICLGKLQELEGGTIKPENLEMNHDDKYLHMINKLLDSEIGDTGRLRLIKQNILEGKPIVESDELYFKEKYEQFAQIDENEKTTREALVIIEKLKQAEIGNSERLDSIKEKLEQRIVLPIPDIRYFNEKAKELKRL</sequence>
<dbReference type="EMBL" id="LAZR01033376">
    <property type="protein sequence ID" value="KKL48263.1"/>
    <property type="molecule type" value="Genomic_DNA"/>
</dbReference>
<evidence type="ECO:0000313" key="1">
    <source>
        <dbReference type="EMBL" id="KKL48263.1"/>
    </source>
</evidence>
<comment type="caution">
    <text evidence="1">The sequence shown here is derived from an EMBL/GenBank/DDBJ whole genome shotgun (WGS) entry which is preliminary data.</text>
</comment>
<dbReference type="AlphaFoldDB" id="A0A0F9CG22"/>
<reference evidence="1" key="1">
    <citation type="journal article" date="2015" name="Nature">
        <title>Complex archaea that bridge the gap between prokaryotes and eukaryotes.</title>
        <authorList>
            <person name="Spang A."/>
            <person name="Saw J.H."/>
            <person name="Jorgensen S.L."/>
            <person name="Zaremba-Niedzwiedzka K."/>
            <person name="Martijn J."/>
            <person name="Lind A.E."/>
            <person name="van Eijk R."/>
            <person name="Schleper C."/>
            <person name="Guy L."/>
            <person name="Ettema T.J."/>
        </authorList>
    </citation>
    <scope>NUCLEOTIDE SEQUENCE</scope>
</reference>
<name>A0A0F9CG22_9ZZZZ</name>
<proteinExistence type="predicted"/>
<protein>
    <submittedName>
        <fullName evidence="1">Uncharacterized protein</fullName>
    </submittedName>
</protein>
<accession>A0A0F9CG22</accession>
<gene>
    <name evidence="1" type="ORF">LCGC14_2327280</name>
</gene>
<organism evidence="1">
    <name type="scientific">marine sediment metagenome</name>
    <dbReference type="NCBI Taxonomy" id="412755"/>
    <lineage>
        <taxon>unclassified sequences</taxon>
        <taxon>metagenomes</taxon>
        <taxon>ecological metagenomes</taxon>
    </lineage>
</organism>